<feature type="domain" description="Glycosyltransferase subfamily 4-like N-terminal" evidence="3">
    <location>
        <begin position="26"/>
        <end position="183"/>
    </location>
</feature>
<accession>A0A381WIC3</accession>
<dbReference type="Pfam" id="PF00534">
    <property type="entry name" value="Glycos_transf_1"/>
    <property type="match status" value="1"/>
</dbReference>
<dbReference type="EMBL" id="UINC01011762">
    <property type="protein sequence ID" value="SVA51707.1"/>
    <property type="molecule type" value="Genomic_DNA"/>
</dbReference>
<dbReference type="GO" id="GO:0009103">
    <property type="term" value="P:lipopolysaccharide biosynthetic process"/>
    <property type="evidence" value="ECO:0007669"/>
    <property type="project" value="TreeGrafter"/>
</dbReference>
<dbReference type="GO" id="GO:0016757">
    <property type="term" value="F:glycosyltransferase activity"/>
    <property type="evidence" value="ECO:0007669"/>
    <property type="project" value="InterPro"/>
</dbReference>
<evidence type="ECO:0000313" key="4">
    <source>
        <dbReference type="EMBL" id="SVA51707.1"/>
    </source>
</evidence>
<dbReference type="InterPro" id="IPR028098">
    <property type="entry name" value="Glyco_trans_4-like_N"/>
</dbReference>
<feature type="domain" description="Glycosyl transferase family 1" evidence="2">
    <location>
        <begin position="199"/>
        <end position="352"/>
    </location>
</feature>
<evidence type="ECO:0000256" key="1">
    <source>
        <dbReference type="ARBA" id="ARBA00022679"/>
    </source>
</evidence>
<name>A0A381WIC3_9ZZZZ</name>
<dbReference type="CDD" id="cd03809">
    <property type="entry name" value="GT4_MtfB-like"/>
    <property type="match status" value="1"/>
</dbReference>
<dbReference type="PANTHER" id="PTHR46401">
    <property type="entry name" value="GLYCOSYLTRANSFERASE WBBK-RELATED"/>
    <property type="match status" value="1"/>
</dbReference>
<gene>
    <name evidence="4" type="ORF">METZ01_LOCUS104561</name>
</gene>
<evidence type="ECO:0000259" key="2">
    <source>
        <dbReference type="Pfam" id="PF00534"/>
    </source>
</evidence>
<evidence type="ECO:0008006" key="5">
    <source>
        <dbReference type="Google" id="ProtNLM"/>
    </source>
</evidence>
<dbReference type="Pfam" id="PF13439">
    <property type="entry name" value="Glyco_transf_4"/>
    <property type="match status" value="1"/>
</dbReference>
<dbReference type="Gene3D" id="3.40.50.2000">
    <property type="entry name" value="Glycogen Phosphorylase B"/>
    <property type="match status" value="2"/>
</dbReference>
<dbReference type="AlphaFoldDB" id="A0A381WIC3"/>
<keyword evidence="1" id="KW-0808">Transferase</keyword>
<dbReference type="SUPFAM" id="SSF53756">
    <property type="entry name" value="UDP-Glycosyltransferase/glycogen phosphorylase"/>
    <property type="match status" value="1"/>
</dbReference>
<feature type="non-terminal residue" evidence="4">
    <location>
        <position position="1"/>
    </location>
</feature>
<evidence type="ECO:0000259" key="3">
    <source>
        <dbReference type="Pfam" id="PF13439"/>
    </source>
</evidence>
<reference evidence="4" key="1">
    <citation type="submission" date="2018-05" db="EMBL/GenBank/DDBJ databases">
        <authorList>
            <person name="Lanie J.A."/>
            <person name="Ng W.-L."/>
            <person name="Kazmierczak K.M."/>
            <person name="Andrzejewski T.M."/>
            <person name="Davidsen T.M."/>
            <person name="Wayne K.J."/>
            <person name="Tettelin H."/>
            <person name="Glass J.I."/>
            <person name="Rusch D."/>
            <person name="Podicherti R."/>
            <person name="Tsui H.-C.T."/>
            <person name="Winkler M.E."/>
        </authorList>
    </citation>
    <scope>NUCLEOTIDE SEQUENCE</scope>
</reference>
<sequence length="378" mass="41902">VTRHKKTHGIVQILIDYRPALRNRTGVGVWVYKLIEALAEAHADALSITAFSSSWKDRFTATLPASIRQVDRRVPVRILNWLWHRREWPPIEFLAGGPFDVVHSPSPLLIPTNGAASLVTIHDVDFLTHPERADGEIQRDYPPLARTHAHRADAIVVPSLYTREQVARRFNISSDRVFVCPNGAPEWPLRTPPRPGGHLLFVGSIAPRKNVGRLLQAYGRLRRAYPAAPQLVLAGQPASDADPLLATLRQPRFAGCVRHEGYVSEERLRSLYADASAVVLPSLDEGFGIPALEAMTVGVPLVVARRGALPDLVGDAALLVDPLDVDELSKAMQAVVTDTELQERLSQAGPKRALNFTWRASANVLHEAYLFAIEHRRR</sequence>
<proteinExistence type="predicted"/>
<protein>
    <recommendedName>
        <fullName evidence="5">Glycosyltransferase subfamily 4-like N-terminal domain-containing protein</fullName>
    </recommendedName>
</protein>
<dbReference type="InterPro" id="IPR001296">
    <property type="entry name" value="Glyco_trans_1"/>
</dbReference>
<dbReference type="PANTHER" id="PTHR46401:SF2">
    <property type="entry name" value="GLYCOSYLTRANSFERASE WBBK-RELATED"/>
    <property type="match status" value="1"/>
</dbReference>
<organism evidence="4">
    <name type="scientific">marine metagenome</name>
    <dbReference type="NCBI Taxonomy" id="408172"/>
    <lineage>
        <taxon>unclassified sequences</taxon>
        <taxon>metagenomes</taxon>
        <taxon>ecological metagenomes</taxon>
    </lineage>
</organism>